<comment type="cofactor">
    <cofactor evidence="5">
        <name>heme</name>
        <dbReference type="ChEBI" id="CHEBI:30413"/>
    </cofactor>
</comment>
<dbReference type="GO" id="GO:0016705">
    <property type="term" value="F:oxidoreductase activity, acting on paired donors, with incorporation or reduction of molecular oxygen"/>
    <property type="evidence" value="ECO:0007669"/>
    <property type="project" value="InterPro"/>
</dbReference>
<dbReference type="AlphaFoldDB" id="A0A9P9J2L0"/>
<name>A0A9P9J2L0_9HYPO</name>
<keyword evidence="5" id="KW-0349">Heme</keyword>
<organism evidence="6 7">
    <name type="scientific">Dactylonectria estremocensis</name>
    <dbReference type="NCBI Taxonomy" id="1079267"/>
    <lineage>
        <taxon>Eukaryota</taxon>
        <taxon>Fungi</taxon>
        <taxon>Dikarya</taxon>
        <taxon>Ascomycota</taxon>
        <taxon>Pezizomycotina</taxon>
        <taxon>Sordariomycetes</taxon>
        <taxon>Hypocreomycetidae</taxon>
        <taxon>Hypocreales</taxon>
        <taxon>Nectriaceae</taxon>
        <taxon>Dactylonectria</taxon>
    </lineage>
</organism>
<protein>
    <submittedName>
        <fullName evidence="6">Cytochrome P450</fullName>
    </submittedName>
</protein>
<evidence type="ECO:0000313" key="6">
    <source>
        <dbReference type="EMBL" id="KAH7139805.1"/>
    </source>
</evidence>
<feature type="binding site" description="axial binding residue" evidence="5">
    <location>
        <position position="362"/>
    </location>
    <ligand>
        <name>heme</name>
        <dbReference type="ChEBI" id="CHEBI:30413"/>
    </ligand>
    <ligandPart>
        <name>Fe</name>
        <dbReference type="ChEBI" id="CHEBI:18248"/>
    </ligandPart>
</feature>
<keyword evidence="3" id="KW-0256">Endoplasmic reticulum</keyword>
<dbReference type="EMBL" id="JAGMUU010000014">
    <property type="protein sequence ID" value="KAH7139805.1"/>
    <property type="molecule type" value="Genomic_DNA"/>
</dbReference>
<dbReference type="InterPro" id="IPR001128">
    <property type="entry name" value="Cyt_P450"/>
</dbReference>
<keyword evidence="5" id="KW-0408">Iron</keyword>
<evidence type="ECO:0000313" key="7">
    <source>
        <dbReference type="Proteomes" id="UP000717696"/>
    </source>
</evidence>
<gene>
    <name evidence="6" type="ORF">B0J13DRAFT_586361</name>
</gene>
<dbReference type="Gene3D" id="1.10.630.10">
    <property type="entry name" value="Cytochrome P450"/>
    <property type="match status" value="1"/>
</dbReference>
<keyword evidence="5" id="KW-0479">Metal-binding</keyword>
<dbReference type="PRINTS" id="PR00463">
    <property type="entry name" value="EP450I"/>
</dbReference>
<dbReference type="GO" id="GO:0020037">
    <property type="term" value="F:heme binding"/>
    <property type="evidence" value="ECO:0007669"/>
    <property type="project" value="InterPro"/>
</dbReference>
<comment type="similarity">
    <text evidence="2">Belongs to the cytochrome P450 family.</text>
</comment>
<comment type="caution">
    <text evidence="6">The sequence shown here is derived from an EMBL/GenBank/DDBJ whole genome shotgun (WGS) entry which is preliminary data.</text>
</comment>
<dbReference type="PANTHER" id="PTHR24291">
    <property type="entry name" value="CYTOCHROME P450 FAMILY 4"/>
    <property type="match status" value="1"/>
</dbReference>
<evidence type="ECO:0000256" key="4">
    <source>
        <dbReference type="ARBA" id="ARBA00023136"/>
    </source>
</evidence>
<evidence type="ECO:0000256" key="5">
    <source>
        <dbReference type="PIRSR" id="PIRSR602401-1"/>
    </source>
</evidence>
<dbReference type="Proteomes" id="UP000717696">
    <property type="component" value="Unassembled WGS sequence"/>
</dbReference>
<evidence type="ECO:0000256" key="2">
    <source>
        <dbReference type="ARBA" id="ARBA00010617"/>
    </source>
</evidence>
<dbReference type="SUPFAM" id="SSF48264">
    <property type="entry name" value="Cytochrome P450"/>
    <property type="match status" value="1"/>
</dbReference>
<proteinExistence type="inferred from homology"/>
<dbReference type="InterPro" id="IPR050196">
    <property type="entry name" value="Cytochrome_P450_Monoox"/>
</dbReference>
<sequence>MAVSTDARQGALKFRVTPDCEEPYRHVVVSLTSRAPPAMHPQAIYIEIAQKYNLNDIFYVDLWPVADPQVILTDPKLLGQVSIVKSIPIQPMAEDLVARIIGPNVIATTNGPLLEKLQKLHSTGVLMIKHLQLHSNDCRRIPYLDDFRDLNYLAESNTDFSLAFNPIVQAKFWFKRRRVNARLDASILSQIHEHRAHLMAEGKVPSETRQNSILNLMLREHIQNHQKETPGSAPSLLDTEETKILYIYSMLSKSPEVVDTLIQEHNTVFGSGFDATVEMLREAVELLQELPHTETVIKEKLRLFSIGFGAVVLNGHDLHYNASFFPNPTKFLPERWLDSDNTISGSYFRTFSRGSRAAGLSCLGMNLTQNELKIILLMTIRDYDFVYTDLNPNTIARTSFTNLDTLFGDVVFQELATEAQPQGRMMMKVQKR</sequence>
<dbReference type="InterPro" id="IPR036396">
    <property type="entry name" value="Cyt_P450_sf"/>
</dbReference>
<dbReference type="PANTHER" id="PTHR24291:SF189">
    <property type="entry name" value="CYTOCHROME P450 4C3-RELATED"/>
    <property type="match status" value="1"/>
</dbReference>
<evidence type="ECO:0000256" key="3">
    <source>
        <dbReference type="ARBA" id="ARBA00022824"/>
    </source>
</evidence>
<dbReference type="GO" id="GO:0004497">
    <property type="term" value="F:monooxygenase activity"/>
    <property type="evidence" value="ECO:0007669"/>
    <property type="project" value="InterPro"/>
</dbReference>
<dbReference type="GO" id="GO:0005506">
    <property type="term" value="F:iron ion binding"/>
    <property type="evidence" value="ECO:0007669"/>
    <property type="project" value="InterPro"/>
</dbReference>
<dbReference type="InterPro" id="IPR002401">
    <property type="entry name" value="Cyt_P450_E_grp-I"/>
</dbReference>
<keyword evidence="4" id="KW-0472">Membrane</keyword>
<dbReference type="OrthoDB" id="10029320at2759"/>
<evidence type="ECO:0000256" key="1">
    <source>
        <dbReference type="ARBA" id="ARBA00004586"/>
    </source>
</evidence>
<keyword evidence="7" id="KW-1185">Reference proteome</keyword>
<dbReference type="GO" id="GO:0005789">
    <property type="term" value="C:endoplasmic reticulum membrane"/>
    <property type="evidence" value="ECO:0007669"/>
    <property type="project" value="UniProtKB-SubCell"/>
</dbReference>
<accession>A0A9P9J2L0</accession>
<reference evidence="6" key="1">
    <citation type="journal article" date="2021" name="Nat. Commun.">
        <title>Genetic determinants of endophytism in the Arabidopsis root mycobiome.</title>
        <authorList>
            <person name="Mesny F."/>
            <person name="Miyauchi S."/>
            <person name="Thiergart T."/>
            <person name="Pickel B."/>
            <person name="Atanasova L."/>
            <person name="Karlsson M."/>
            <person name="Huettel B."/>
            <person name="Barry K.W."/>
            <person name="Haridas S."/>
            <person name="Chen C."/>
            <person name="Bauer D."/>
            <person name="Andreopoulos W."/>
            <person name="Pangilinan J."/>
            <person name="LaButti K."/>
            <person name="Riley R."/>
            <person name="Lipzen A."/>
            <person name="Clum A."/>
            <person name="Drula E."/>
            <person name="Henrissat B."/>
            <person name="Kohler A."/>
            <person name="Grigoriev I.V."/>
            <person name="Martin F.M."/>
            <person name="Hacquard S."/>
        </authorList>
    </citation>
    <scope>NUCLEOTIDE SEQUENCE</scope>
    <source>
        <strain evidence="6">MPI-CAGE-AT-0021</strain>
    </source>
</reference>
<comment type="subcellular location">
    <subcellularLocation>
        <location evidence="1">Endoplasmic reticulum membrane</location>
    </subcellularLocation>
</comment>
<dbReference type="Pfam" id="PF00067">
    <property type="entry name" value="p450"/>
    <property type="match status" value="1"/>
</dbReference>